<proteinExistence type="predicted"/>
<evidence type="ECO:0008006" key="4">
    <source>
        <dbReference type="Google" id="ProtNLM"/>
    </source>
</evidence>
<comment type="caution">
    <text evidence="2">The sequence shown here is derived from an EMBL/GenBank/DDBJ whole genome shotgun (WGS) entry which is preliminary data.</text>
</comment>
<dbReference type="GO" id="GO:0016020">
    <property type="term" value="C:membrane"/>
    <property type="evidence" value="ECO:0007669"/>
    <property type="project" value="UniProtKB-SubCell"/>
</dbReference>
<keyword evidence="1" id="KW-1133">Transmembrane helix</keyword>
<name>A0A1F6EKH4_9BACT</name>
<sequence>MLSVFPDILFLSPFAMLLMRLAASAVFGYAAWQHIPQASMLARSVAVLEIVCAALLLVGLYTQPAALLGIAISFLYMFIPSLRSAPTSTGLLLLVLCASLLLTGAGAFAFDLPL</sequence>
<evidence type="ECO:0000313" key="2">
    <source>
        <dbReference type="EMBL" id="OGG74136.1"/>
    </source>
</evidence>
<gene>
    <name evidence="2" type="ORF">A3A40_03150</name>
</gene>
<evidence type="ECO:0000313" key="3">
    <source>
        <dbReference type="Proteomes" id="UP000178427"/>
    </source>
</evidence>
<evidence type="ECO:0000256" key="1">
    <source>
        <dbReference type="SAM" id="Phobius"/>
    </source>
</evidence>
<dbReference type="AlphaFoldDB" id="A0A1F6EKH4"/>
<keyword evidence="1" id="KW-0472">Membrane</keyword>
<reference evidence="2 3" key="1">
    <citation type="journal article" date="2016" name="Nat. Commun.">
        <title>Thousands of microbial genomes shed light on interconnected biogeochemical processes in an aquifer system.</title>
        <authorList>
            <person name="Anantharaman K."/>
            <person name="Brown C.T."/>
            <person name="Hug L.A."/>
            <person name="Sharon I."/>
            <person name="Castelle C.J."/>
            <person name="Probst A.J."/>
            <person name="Thomas B.C."/>
            <person name="Singh A."/>
            <person name="Wilkins M.J."/>
            <person name="Karaoz U."/>
            <person name="Brodie E.L."/>
            <person name="Williams K.H."/>
            <person name="Hubbard S.S."/>
            <person name="Banfield J.F."/>
        </authorList>
    </citation>
    <scope>NUCLEOTIDE SEQUENCE [LARGE SCALE GENOMIC DNA]</scope>
</reference>
<dbReference type="Proteomes" id="UP000178427">
    <property type="component" value="Unassembled WGS sequence"/>
</dbReference>
<accession>A0A1F6EKH4</accession>
<keyword evidence="1" id="KW-0812">Transmembrane</keyword>
<feature type="transmembrane region" description="Helical" evidence="1">
    <location>
        <begin position="46"/>
        <end position="79"/>
    </location>
</feature>
<organism evidence="2 3">
    <name type="scientific">Candidatus Kaiserbacteria bacterium RIFCSPLOWO2_01_FULL_54_20</name>
    <dbReference type="NCBI Taxonomy" id="1798513"/>
    <lineage>
        <taxon>Bacteria</taxon>
        <taxon>Candidatus Kaiseribacteriota</taxon>
    </lineage>
</organism>
<protein>
    <recommendedName>
        <fullName evidence="4">DoxX family protein</fullName>
    </recommendedName>
</protein>
<dbReference type="EMBL" id="MFMA01000005">
    <property type="protein sequence ID" value="OGG74136.1"/>
    <property type="molecule type" value="Genomic_DNA"/>
</dbReference>
<feature type="transmembrane region" description="Helical" evidence="1">
    <location>
        <begin position="91"/>
        <end position="110"/>
    </location>
</feature>